<keyword evidence="2" id="KW-0812">Transmembrane</keyword>
<keyword evidence="2" id="KW-1133">Transmembrane helix</keyword>
<evidence type="ECO:0000256" key="1">
    <source>
        <dbReference type="SAM" id="MobiDB-lite"/>
    </source>
</evidence>
<feature type="transmembrane region" description="Helical" evidence="2">
    <location>
        <begin position="211"/>
        <end position="231"/>
    </location>
</feature>
<evidence type="ECO:0000313" key="5">
    <source>
        <dbReference type="Proteomes" id="UP000249390"/>
    </source>
</evidence>
<feature type="signal peptide" evidence="3">
    <location>
        <begin position="1"/>
        <end position="20"/>
    </location>
</feature>
<reference evidence="4 5" key="1">
    <citation type="submission" date="2018-06" db="EMBL/GenBank/DDBJ databases">
        <title>The Genome of Cuscuta australis (Dodder) Provides Insight into the Evolution of Plant Parasitism.</title>
        <authorList>
            <person name="Liu H."/>
        </authorList>
    </citation>
    <scope>NUCLEOTIDE SEQUENCE [LARGE SCALE GENOMIC DNA]</scope>
    <source>
        <strain evidence="5">cv. Yunnan</strain>
        <tissue evidence="4">Vines</tissue>
    </source>
</reference>
<dbReference type="AlphaFoldDB" id="A0A328E057"/>
<proteinExistence type="predicted"/>
<feature type="region of interest" description="Disordered" evidence="1">
    <location>
        <begin position="111"/>
        <end position="157"/>
    </location>
</feature>
<feature type="chain" id="PRO_5016267326" description="Bifunctional inhibitor/plant lipid transfer protein/seed storage helical domain-containing protein" evidence="3">
    <location>
        <begin position="21"/>
        <end position="234"/>
    </location>
</feature>
<protein>
    <recommendedName>
        <fullName evidence="6">Bifunctional inhibitor/plant lipid transfer protein/seed storage helical domain-containing protein</fullName>
    </recommendedName>
</protein>
<evidence type="ECO:0000256" key="3">
    <source>
        <dbReference type="SAM" id="SignalP"/>
    </source>
</evidence>
<dbReference type="EMBL" id="NQVE01000055">
    <property type="protein sequence ID" value="RAL50840.1"/>
    <property type="molecule type" value="Genomic_DNA"/>
</dbReference>
<gene>
    <name evidence="4" type="ORF">DM860_015987</name>
</gene>
<organism evidence="4 5">
    <name type="scientific">Cuscuta australis</name>
    <dbReference type="NCBI Taxonomy" id="267555"/>
    <lineage>
        <taxon>Eukaryota</taxon>
        <taxon>Viridiplantae</taxon>
        <taxon>Streptophyta</taxon>
        <taxon>Embryophyta</taxon>
        <taxon>Tracheophyta</taxon>
        <taxon>Spermatophyta</taxon>
        <taxon>Magnoliopsida</taxon>
        <taxon>eudicotyledons</taxon>
        <taxon>Gunneridae</taxon>
        <taxon>Pentapetalae</taxon>
        <taxon>asterids</taxon>
        <taxon>lamiids</taxon>
        <taxon>Solanales</taxon>
        <taxon>Convolvulaceae</taxon>
        <taxon>Cuscuteae</taxon>
        <taxon>Cuscuta</taxon>
        <taxon>Cuscuta subgen. Grammica</taxon>
        <taxon>Cuscuta sect. Cleistogrammica</taxon>
    </lineage>
</organism>
<keyword evidence="5" id="KW-1185">Reference proteome</keyword>
<keyword evidence="3" id="KW-0732">Signal</keyword>
<name>A0A328E057_9ASTE</name>
<dbReference type="Proteomes" id="UP000249390">
    <property type="component" value="Unassembled WGS sequence"/>
</dbReference>
<accession>A0A328E057</accession>
<evidence type="ECO:0000313" key="4">
    <source>
        <dbReference type="EMBL" id="RAL50840.1"/>
    </source>
</evidence>
<keyword evidence="2" id="KW-0472">Membrane</keyword>
<sequence length="234" mass="25621">MKTWMVYWILFTSILLVAVSLEEKLQFQKCPFEEIDFQPCLDQGNQLSAEAIWSCCESLNQAIQVGDFCICKLIGSPKTPLLSHSLVLTMSNCFISIPQWNQCNEPVPVLEPPPRDSPFSTAKSPPAATPVTIMPPPEQGNWPQTQPSGPRNPTAPLILPPNNTSSSSTSVLTTSNQPAAAIITPVLGVLTSSCGGGSNHHHHRNINNDEIWLLLQSRSWFLLGALLLLVFPLI</sequence>
<comment type="caution">
    <text evidence="4">The sequence shown here is derived from an EMBL/GenBank/DDBJ whole genome shotgun (WGS) entry which is preliminary data.</text>
</comment>
<evidence type="ECO:0008006" key="6">
    <source>
        <dbReference type="Google" id="ProtNLM"/>
    </source>
</evidence>
<feature type="compositionally biased region" description="Polar residues" evidence="1">
    <location>
        <begin position="141"/>
        <end position="151"/>
    </location>
</feature>
<evidence type="ECO:0000256" key="2">
    <source>
        <dbReference type="SAM" id="Phobius"/>
    </source>
</evidence>